<keyword evidence="2" id="KW-0808">Transferase</keyword>
<dbReference type="GO" id="GO:0008168">
    <property type="term" value="F:methyltransferase activity"/>
    <property type="evidence" value="ECO:0007669"/>
    <property type="project" value="UniProtKB-KW"/>
</dbReference>
<sequence>MSADVTAYADMAEFYELVAEQQAARSGPLLRRSLEGAGPGPVVEIGAGTGRITEIIAQALPERSVLAVEPAAGMRAVLVSRLAADPALAARVTVSAQTAPDLTLPGRIGAAVVFGVAGHLDAGRRTTLWRRLRERLSPGGVIVVELMGVRSTRPLPEACQLRSRIGDLTYEWWVGGVPEREGAMRFTSRWRVLDDTGRVHREVHGGYLWHAVGVPELAAESGMRVEAMGGRTGSGLPEVAVLRTGSPS</sequence>
<evidence type="ECO:0000313" key="3">
    <source>
        <dbReference type="Proteomes" id="UP001197247"/>
    </source>
</evidence>
<dbReference type="EMBL" id="JAHBAY010000022">
    <property type="protein sequence ID" value="MBT0774013.1"/>
    <property type="molecule type" value="Genomic_DNA"/>
</dbReference>
<dbReference type="Proteomes" id="UP001197247">
    <property type="component" value="Unassembled WGS sequence"/>
</dbReference>
<dbReference type="GO" id="GO:0032259">
    <property type="term" value="P:methylation"/>
    <property type="evidence" value="ECO:0007669"/>
    <property type="project" value="UniProtKB-KW"/>
</dbReference>
<dbReference type="CDD" id="cd02440">
    <property type="entry name" value="AdoMet_MTases"/>
    <property type="match status" value="1"/>
</dbReference>
<accession>A0ABS5TT96</accession>
<reference evidence="2 3" key="1">
    <citation type="submission" date="2021-05" db="EMBL/GenBank/DDBJ databases">
        <title>Kineosporia and Streptomyces sp. nov. two new marine actinobacteria isolated from Coral.</title>
        <authorList>
            <person name="Buangrab K."/>
            <person name="Sutthacheep M."/>
            <person name="Yeemin T."/>
            <person name="Harunari E."/>
            <person name="Igarashi Y."/>
            <person name="Kanchanasin P."/>
            <person name="Tanasupawat S."/>
            <person name="Phongsopitanun W."/>
        </authorList>
    </citation>
    <scope>NUCLEOTIDE SEQUENCE [LARGE SCALE GENOMIC DNA]</scope>
    <source>
        <strain evidence="2 3">J2-2</strain>
    </source>
</reference>
<gene>
    <name evidence="2" type="ORF">KIH74_34025</name>
</gene>
<keyword evidence="3" id="KW-1185">Reference proteome</keyword>
<keyword evidence="2" id="KW-0489">Methyltransferase</keyword>
<dbReference type="SUPFAM" id="SSF53335">
    <property type="entry name" value="S-adenosyl-L-methionine-dependent methyltransferases"/>
    <property type="match status" value="1"/>
</dbReference>
<protein>
    <submittedName>
        <fullName evidence="2">Class I SAM-dependent methyltransferase</fullName>
    </submittedName>
</protein>
<dbReference type="RefSeq" id="WP_214160548.1">
    <property type="nucleotide sequence ID" value="NZ_JAHBAY010000022.1"/>
</dbReference>
<feature type="domain" description="Methyltransferase type 12" evidence="1">
    <location>
        <begin position="43"/>
        <end position="142"/>
    </location>
</feature>
<dbReference type="Gene3D" id="3.40.50.150">
    <property type="entry name" value="Vaccinia Virus protein VP39"/>
    <property type="match status" value="1"/>
</dbReference>
<evidence type="ECO:0000259" key="1">
    <source>
        <dbReference type="Pfam" id="PF08242"/>
    </source>
</evidence>
<proteinExistence type="predicted"/>
<dbReference type="Pfam" id="PF08242">
    <property type="entry name" value="Methyltransf_12"/>
    <property type="match status" value="1"/>
</dbReference>
<name>A0ABS5TT96_9ACTN</name>
<organism evidence="2 3">
    <name type="scientific">Kineosporia corallincola</name>
    <dbReference type="NCBI Taxonomy" id="2835133"/>
    <lineage>
        <taxon>Bacteria</taxon>
        <taxon>Bacillati</taxon>
        <taxon>Actinomycetota</taxon>
        <taxon>Actinomycetes</taxon>
        <taxon>Kineosporiales</taxon>
        <taxon>Kineosporiaceae</taxon>
        <taxon>Kineosporia</taxon>
    </lineage>
</organism>
<evidence type="ECO:0000313" key="2">
    <source>
        <dbReference type="EMBL" id="MBT0774013.1"/>
    </source>
</evidence>
<comment type="caution">
    <text evidence="2">The sequence shown here is derived from an EMBL/GenBank/DDBJ whole genome shotgun (WGS) entry which is preliminary data.</text>
</comment>
<dbReference type="InterPro" id="IPR029063">
    <property type="entry name" value="SAM-dependent_MTases_sf"/>
</dbReference>
<dbReference type="InterPro" id="IPR013217">
    <property type="entry name" value="Methyltransf_12"/>
</dbReference>